<gene>
    <name evidence="1" type="ORF">J2R62_06535</name>
</gene>
<organism evidence="1 2">
    <name type="scientific">Plesiomonas shigelloides</name>
    <name type="common">Aeromonas shigelloides</name>
    <dbReference type="NCBI Taxonomy" id="703"/>
    <lineage>
        <taxon>Bacteria</taxon>
        <taxon>Pseudomonadati</taxon>
        <taxon>Pseudomonadota</taxon>
        <taxon>Gammaproteobacteria</taxon>
        <taxon>Enterobacterales</taxon>
        <taxon>Enterobacteriaceae</taxon>
        <taxon>Plesiomonas</taxon>
    </lineage>
</organism>
<protein>
    <submittedName>
        <fullName evidence="1">Replication protein B</fullName>
    </submittedName>
</protein>
<sequence>MAAVTMSCVMSQPVGFRQLLAKYLAPNRWVGTCNFWDSLSIYDRITVCFHAGLKKSHAMTCFSELSQSEREAIVCAIDDLRKAFAKYRKHGVSNTTFLSWLTAEQRKTLFKHAGLSEREYMQPYCYVDKNGCEWAGDVIRAMKELFHLFDDAPSVLSAVKPEEYA</sequence>
<dbReference type="EMBL" id="JAFNAA010000005">
    <property type="protein sequence ID" value="MBO1107881.1"/>
    <property type="molecule type" value="Genomic_DNA"/>
</dbReference>
<reference evidence="1" key="1">
    <citation type="submission" date="2021-03" db="EMBL/GenBank/DDBJ databases">
        <title>Plesiomonas shigelloides zfcc0051, isolated from zebrafish feces.</title>
        <authorList>
            <person name="Vanderhoek Z."/>
            <person name="Gaulke C."/>
        </authorList>
    </citation>
    <scope>NUCLEOTIDE SEQUENCE</scope>
    <source>
        <strain evidence="1">Zfcc0051</strain>
    </source>
</reference>
<dbReference type="RefSeq" id="WP_152114151.1">
    <property type="nucleotide sequence ID" value="NZ_JAFNAA010000005.1"/>
</dbReference>
<proteinExistence type="predicted"/>
<dbReference type="Proteomes" id="UP000664658">
    <property type="component" value="Unassembled WGS sequence"/>
</dbReference>
<evidence type="ECO:0000313" key="2">
    <source>
        <dbReference type="Proteomes" id="UP000664658"/>
    </source>
</evidence>
<accession>A0A8I1W667</accession>
<evidence type="ECO:0000313" key="1">
    <source>
        <dbReference type="EMBL" id="MBO1107881.1"/>
    </source>
</evidence>
<name>A0A8I1W667_PLESH</name>
<dbReference type="AlphaFoldDB" id="A0A8I1W667"/>
<comment type="caution">
    <text evidence="1">The sequence shown here is derived from an EMBL/GenBank/DDBJ whole genome shotgun (WGS) entry which is preliminary data.</text>
</comment>